<dbReference type="AlphaFoldDB" id="A0A1H3XB21"/>
<evidence type="ECO:0000313" key="3">
    <source>
        <dbReference type="Proteomes" id="UP000182257"/>
    </source>
</evidence>
<reference evidence="2 3" key="1">
    <citation type="submission" date="2016-10" db="EMBL/GenBank/DDBJ databases">
        <authorList>
            <person name="de Groot N.N."/>
        </authorList>
    </citation>
    <scope>NUCLEOTIDE SEQUENCE [LARGE SCALE GENOMIC DNA]</scope>
    <source>
        <strain evidence="2 3">D31d</strain>
    </source>
</reference>
<feature type="transmembrane region" description="Helical" evidence="1">
    <location>
        <begin position="45"/>
        <end position="71"/>
    </location>
</feature>
<evidence type="ECO:0000256" key="1">
    <source>
        <dbReference type="SAM" id="Phobius"/>
    </source>
</evidence>
<name>A0A1H3XB21_XYLRU</name>
<keyword evidence="1" id="KW-0812">Transmembrane</keyword>
<evidence type="ECO:0000313" key="2">
    <source>
        <dbReference type="EMBL" id="SDZ96549.1"/>
    </source>
</evidence>
<protein>
    <submittedName>
        <fullName evidence="2">Uncharacterized protein</fullName>
    </submittedName>
</protein>
<proteinExistence type="predicted"/>
<sequence length="75" mass="8648">MMQIKFAMICVNAMRTLLANSYMLKRPNAISKIGYVLFHLIYNQITMVYILVVALEFLLATIGVACLIRHYNHKV</sequence>
<gene>
    <name evidence="2" type="ORF">SAMN05216462_0140</name>
</gene>
<organism evidence="2 3">
    <name type="scientific">Xylanibacter ruminicola</name>
    <name type="common">Prevotella ruminicola</name>
    <dbReference type="NCBI Taxonomy" id="839"/>
    <lineage>
        <taxon>Bacteria</taxon>
        <taxon>Pseudomonadati</taxon>
        <taxon>Bacteroidota</taxon>
        <taxon>Bacteroidia</taxon>
        <taxon>Bacteroidales</taxon>
        <taxon>Prevotellaceae</taxon>
        <taxon>Xylanibacter</taxon>
    </lineage>
</organism>
<dbReference type="EMBL" id="FNRF01000001">
    <property type="protein sequence ID" value="SDZ96549.1"/>
    <property type="molecule type" value="Genomic_DNA"/>
</dbReference>
<dbReference type="Proteomes" id="UP000182257">
    <property type="component" value="Unassembled WGS sequence"/>
</dbReference>
<keyword evidence="1" id="KW-1133">Transmembrane helix</keyword>
<accession>A0A1H3XB21</accession>
<keyword evidence="1" id="KW-0472">Membrane</keyword>